<proteinExistence type="predicted"/>
<evidence type="ECO:0000313" key="2">
    <source>
        <dbReference type="EMBL" id="MBB5871737.1"/>
    </source>
</evidence>
<feature type="domain" description="STAS" evidence="1">
    <location>
        <begin position="199"/>
        <end position="287"/>
    </location>
</feature>
<dbReference type="Gene3D" id="3.30.750.24">
    <property type="entry name" value="STAS domain"/>
    <property type="match status" value="1"/>
</dbReference>
<dbReference type="InterPro" id="IPR036513">
    <property type="entry name" value="STAS_dom_sf"/>
</dbReference>
<comment type="caution">
    <text evidence="2">The sequence shown here is derived from an EMBL/GenBank/DDBJ whole genome shotgun (WGS) entry which is preliminary data.</text>
</comment>
<keyword evidence="3" id="KW-1185">Reference proteome</keyword>
<dbReference type="InterPro" id="IPR002645">
    <property type="entry name" value="STAS_dom"/>
</dbReference>
<dbReference type="PROSITE" id="PS50801">
    <property type="entry name" value="STAS"/>
    <property type="match status" value="1"/>
</dbReference>
<evidence type="ECO:0000313" key="3">
    <source>
        <dbReference type="Proteomes" id="UP000587527"/>
    </source>
</evidence>
<dbReference type="Pfam" id="PF14417">
    <property type="entry name" value="MEDS"/>
    <property type="match status" value="1"/>
</dbReference>
<gene>
    <name evidence="2" type="ORF">F4553_005116</name>
</gene>
<protein>
    <submittedName>
        <fullName evidence="2">Anti-anti-sigma regulatory factor</fullName>
    </submittedName>
</protein>
<dbReference type="SUPFAM" id="SSF52091">
    <property type="entry name" value="SpoIIaa-like"/>
    <property type="match status" value="1"/>
</dbReference>
<dbReference type="InterPro" id="IPR025847">
    <property type="entry name" value="MEDS_domain"/>
</dbReference>
<dbReference type="Proteomes" id="UP000587527">
    <property type="component" value="Unassembled WGS sequence"/>
</dbReference>
<reference evidence="2 3" key="1">
    <citation type="submission" date="2020-08" db="EMBL/GenBank/DDBJ databases">
        <title>Sequencing the genomes of 1000 actinobacteria strains.</title>
        <authorList>
            <person name="Klenk H.-P."/>
        </authorList>
    </citation>
    <scope>NUCLEOTIDE SEQUENCE [LARGE SCALE GENOMIC DNA]</scope>
    <source>
        <strain evidence="2 3">DSM 45362</strain>
    </source>
</reference>
<dbReference type="RefSeq" id="WP_184839987.1">
    <property type="nucleotide sequence ID" value="NZ_JACHMN010000002.1"/>
</dbReference>
<name>A0A841BRQ8_9ACTN</name>
<dbReference type="EMBL" id="JACHMN010000002">
    <property type="protein sequence ID" value="MBB5871737.1"/>
    <property type="molecule type" value="Genomic_DNA"/>
</dbReference>
<sequence>MADAVTVDQIVVGDHACLTFTEPDERMDLVAEFVADGLQLGQRIICFTDSVQPDDLIGELVLREVAARDAIHRGQLALRGSQDSWLAGGPVTAKRMLSAISDEMRHAESRGFPGLRVTADMCWATRAVVAADQLVAFERQAADLFAHGQLAVICQYDRDIFDPVTLAFAADAHPKTVAALAYHDTPLLRICRQHRPPGLRIAGELDSTHLEPLQHALAETFRLDHTIHVNLTRLRFIDVTAATAIAKAALTLPTDRTMIVTCPPVIAAIFDALGAAQAPQMRIQRSS</sequence>
<dbReference type="AlphaFoldDB" id="A0A841BRQ8"/>
<accession>A0A841BRQ8</accession>
<organism evidence="2 3">
    <name type="scientific">Allocatelliglobosispora scoriae</name>
    <dbReference type="NCBI Taxonomy" id="643052"/>
    <lineage>
        <taxon>Bacteria</taxon>
        <taxon>Bacillati</taxon>
        <taxon>Actinomycetota</taxon>
        <taxon>Actinomycetes</taxon>
        <taxon>Micromonosporales</taxon>
        <taxon>Micromonosporaceae</taxon>
        <taxon>Allocatelliglobosispora</taxon>
    </lineage>
</organism>
<evidence type="ECO:0000259" key="1">
    <source>
        <dbReference type="PROSITE" id="PS50801"/>
    </source>
</evidence>